<feature type="compositionally biased region" description="Gly residues" evidence="1">
    <location>
        <begin position="54"/>
        <end position="75"/>
    </location>
</feature>
<feature type="compositionally biased region" description="Gly residues" evidence="1">
    <location>
        <begin position="34"/>
        <end position="46"/>
    </location>
</feature>
<protein>
    <submittedName>
        <fullName evidence="2">EBNA-1 protein</fullName>
    </submittedName>
</protein>
<evidence type="ECO:0000256" key="1">
    <source>
        <dbReference type="SAM" id="MobiDB-lite"/>
    </source>
</evidence>
<dbReference type="OrthoDB" id="5515765at2"/>
<comment type="caution">
    <text evidence="2">The sequence shown here is derived from an EMBL/GenBank/DDBJ whole genome shotgun (WGS) entry which is preliminary data.</text>
</comment>
<organism evidence="2 3">
    <name type="scientific">Chondromyces apiculatus DSM 436</name>
    <dbReference type="NCBI Taxonomy" id="1192034"/>
    <lineage>
        <taxon>Bacteria</taxon>
        <taxon>Pseudomonadati</taxon>
        <taxon>Myxococcota</taxon>
        <taxon>Polyangia</taxon>
        <taxon>Polyangiales</taxon>
        <taxon>Polyangiaceae</taxon>
        <taxon>Chondromyces</taxon>
    </lineage>
</organism>
<dbReference type="SUPFAM" id="SSF49899">
    <property type="entry name" value="Concanavalin A-like lectins/glucanases"/>
    <property type="match status" value="1"/>
</dbReference>
<evidence type="ECO:0000313" key="3">
    <source>
        <dbReference type="Proteomes" id="UP000019678"/>
    </source>
</evidence>
<gene>
    <name evidence="2" type="ORF">CAP_3884</name>
</gene>
<accession>A0A017T6G1</accession>
<sequence>MWRSWRGDQVGAFAGIGALVGALASGPVACSGGSTPGGSGGAGGETGSTTSPSGTGGTAGSGSGGYGGAGSGTGGEGAGDLGKGALVDRDLLVRYFIDEGGSGAATGTLADAALDPLPLAVTGSSALSFVTEGGHRGFGWNVSGDSGRASVAVPGSKLEARLNGSQQGTIEVVVDIDAVVSQSSRISHIGFDEQSGSFSLTSNSTSRLQFRWNNSILAGSWPVALPALGRAVVHVVLDTTQEDPEARLRLYVNASPMPRVSGAVPTQDALVALVPDTHYVLGNREVGLRSFKGSMFYAAMYTAALSTEEVLHNTALLLVNDDTPSSTP</sequence>
<dbReference type="Proteomes" id="UP000019678">
    <property type="component" value="Unassembled WGS sequence"/>
</dbReference>
<dbReference type="RefSeq" id="WP_044243447.1">
    <property type="nucleotide sequence ID" value="NZ_ASRX01000029.1"/>
</dbReference>
<name>A0A017T6G1_9BACT</name>
<feature type="region of interest" description="Disordered" evidence="1">
    <location>
        <begin position="33"/>
        <end position="75"/>
    </location>
</feature>
<reference evidence="2 3" key="1">
    <citation type="submission" date="2013-05" db="EMBL/GenBank/DDBJ databases">
        <title>Genome assembly of Chondromyces apiculatus DSM 436.</title>
        <authorList>
            <person name="Sharma G."/>
            <person name="Khatri I."/>
            <person name="Kaur C."/>
            <person name="Mayilraj S."/>
            <person name="Subramanian S."/>
        </authorList>
    </citation>
    <scope>NUCLEOTIDE SEQUENCE [LARGE SCALE GENOMIC DNA]</scope>
    <source>
        <strain evidence="2 3">DSM 436</strain>
    </source>
</reference>
<keyword evidence="3" id="KW-1185">Reference proteome</keyword>
<dbReference type="STRING" id="1192034.CAP_3884"/>
<evidence type="ECO:0000313" key="2">
    <source>
        <dbReference type="EMBL" id="EYF04858.1"/>
    </source>
</evidence>
<dbReference type="InterPro" id="IPR013320">
    <property type="entry name" value="ConA-like_dom_sf"/>
</dbReference>
<dbReference type="AlphaFoldDB" id="A0A017T6G1"/>
<dbReference type="Pfam" id="PF13385">
    <property type="entry name" value="Laminin_G_3"/>
    <property type="match status" value="1"/>
</dbReference>
<dbReference type="EMBL" id="ASRX01000029">
    <property type="protein sequence ID" value="EYF04858.1"/>
    <property type="molecule type" value="Genomic_DNA"/>
</dbReference>
<proteinExistence type="predicted"/>
<dbReference type="Gene3D" id="2.60.120.200">
    <property type="match status" value="1"/>
</dbReference>